<gene>
    <name evidence="1" type="ORF">ATANTOWER_008304</name>
</gene>
<proteinExistence type="predicted"/>
<comment type="caution">
    <text evidence="1">The sequence shown here is derived from an EMBL/GenBank/DDBJ whole genome shotgun (WGS) entry which is preliminary data.</text>
</comment>
<keyword evidence="2" id="KW-1185">Reference proteome</keyword>
<dbReference type="Proteomes" id="UP001345963">
    <property type="component" value="Unassembled WGS sequence"/>
</dbReference>
<name>A0ABU7CG97_9TELE</name>
<sequence length="99" mass="11350">MQNIFNGFTFQKYAFLQSQVTQHHQPGHSHCQKALFVIFIPEISVKCSLTFQNFKYICNTGPNTQACPRSFSQPCIFQKNLPYNLDCKSGPTLKIVLTF</sequence>
<reference evidence="1 2" key="1">
    <citation type="submission" date="2021-07" db="EMBL/GenBank/DDBJ databases">
        <authorList>
            <person name="Palmer J.M."/>
        </authorList>
    </citation>
    <scope>NUCLEOTIDE SEQUENCE [LARGE SCALE GENOMIC DNA]</scope>
    <source>
        <strain evidence="1 2">AT_MEX2019</strain>
        <tissue evidence="1">Muscle</tissue>
    </source>
</reference>
<evidence type="ECO:0000313" key="2">
    <source>
        <dbReference type="Proteomes" id="UP001345963"/>
    </source>
</evidence>
<evidence type="ECO:0000313" key="1">
    <source>
        <dbReference type="EMBL" id="MED6261667.1"/>
    </source>
</evidence>
<accession>A0ABU7CG97</accession>
<dbReference type="EMBL" id="JAHUTI010090499">
    <property type="protein sequence ID" value="MED6261667.1"/>
    <property type="molecule type" value="Genomic_DNA"/>
</dbReference>
<protein>
    <submittedName>
        <fullName evidence="1">Uncharacterized protein</fullName>
    </submittedName>
</protein>
<organism evidence="1 2">
    <name type="scientific">Ataeniobius toweri</name>
    <dbReference type="NCBI Taxonomy" id="208326"/>
    <lineage>
        <taxon>Eukaryota</taxon>
        <taxon>Metazoa</taxon>
        <taxon>Chordata</taxon>
        <taxon>Craniata</taxon>
        <taxon>Vertebrata</taxon>
        <taxon>Euteleostomi</taxon>
        <taxon>Actinopterygii</taxon>
        <taxon>Neopterygii</taxon>
        <taxon>Teleostei</taxon>
        <taxon>Neoteleostei</taxon>
        <taxon>Acanthomorphata</taxon>
        <taxon>Ovalentaria</taxon>
        <taxon>Atherinomorphae</taxon>
        <taxon>Cyprinodontiformes</taxon>
        <taxon>Goodeidae</taxon>
        <taxon>Ataeniobius</taxon>
    </lineage>
</organism>